<sequence length="158" mass="17724">MTERDHNEAKQEDSTKKCAAQLCIGNCDPFSISPRGQFWPSCLETQDSPTQNTYDGVREPSRPNFQDGPTIQRESLVISWDSDMSAVRFLLDLLPPTSRGQRKTAKISSAQAVNHLLRFLKRGSGSASQEAWLRPMPARQARFALGYACVQRLKSVPR</sequence>
<keyword evidence="3" id="KW-1185">Reference proteome</keyword>
<protein>
    <submittedName>
        <fullName evidence="2">Uncharacterized protein</fullName>
    </submittedName>
</protein>
<comment type="caution">
    <text evidence="2">The sequence shown here is derived from an EMBL/GenBank/DDBJ whole genome shotgun (WGS) entry which is preliminary data.</text>
</comment>
<evidence type="ECO:0000313" key="2">
    <source>
        <dbReference type="EMBL" id="KAA8586050.1"/>
    </source>
</evidence>
<feature type="region of interest" description="Disordered" evidence="1">
    <location>
        <begin position="49"/>
        <end position="69"/>
    </location>
</feature>
<reference evidence="2 3" key="1">
    <citation type="submission" date="2019-08" db="EMBL/GenBank/DDBJ databases">
        <title>A chromosome-level genome assembly, high-density linkage maps, and genome scans reveal the genomic architecture of hybrid incompatibilities underlying speciation via character displacement in darters (Percidae: Etheostominae).</title>
        <authorList>
            <person name="Moran R.L."/>
            <person name="Catchen J.M."/>
            <person name="Fuller R.C."/>
        </authorList>
    </citation>
    <scope>NUCLEOTIDE SEQUENCE [LARGE SCALE GENOMIC DNA]</scope>
    <source>
        <strain evidence="2">EspeVRDwgs_2016</strain>
        <tissue evidence="2">Muscle</tissue>
    </source>
</reference>
<gene>
    <name evidence="2" type="ORF">FQN60_007619</name>
</gene>
<proteinExistence type="predicted"/>
<feature type="non-terminal residue" evidence="2">
    <location>
        <position position="158"/>
    </location>
</feature>
<evidence type="ECO:0000313" key="3">
    <source>
        <dbReference type="Proteomes" id="UP000327493"/>
    </source>
</evidence>
<dbReference type="EMBL" id="VOFY01000014">
    <property type="protein sequence ID" value="KAA8586050.1"/>
    <property type="molecule type" value="Genomic_DNA"/>
</dbReference>
<accession>A0A5J5CZL1</accession>
<evidence type="ECO:0000256" key="1">
    <source>
        <dbReference type="SAM" id="MobiDB-lite"/>
    </source>
</evidence>
<name>A0A5J5CZL1_9PERO</name>
<dbReference type="AlphaFoldDB" id="A0A5J5CZL1"/>
<organism evidence="2 3">
    <name type="scientific">Etheostoma spectabile</name>
    <name type="common">orangethroat darter</name>
    <dbReference type="NCBI Taxonomy" id="54343"/>
    <lineage>
        <taxon>Eukaryota</taxon>
        <taxon>Metazoa</taxon>
        <taxon>Chordata</taxon>
        <taxon>Craniata</taxon>
        <taxon>Vertebrata</taxon>
        <taxon>Euteleostomi</taxon>
        <taxon>Actinopterygii</taxon>
        <taxon>Neopterygii</taxon>
        <taxon>Teleostei</taxon>
        <taxon>Neoteleostei</taxon>
        <taxon>Acanthomorphata</taxon>
        <taxon>Eupercaria</taxon>
        <taxon>Perciformes</taxon>
        <taxon>Percoidei</taxon>
        <taxon>Percidae</taxon>
        <taxon>Etheostomatinae</taxon>
        <taxon>Etheostoma</taxon>
    </lineage>
</organism>
<dbReference type="Proteomes" id="UP000327493">
    <property type="component" value="Chromosome 14"/>
</dbReference>